<evidence type="ECO:0000313" key="2">
    <source>
        <dbReference type="EMBL" id="ADQ54396.1"/>
    </source>
</evidence>
<name>G9BAP0_9ARCH</name>
<dbReference type="InterPro" id="IPR011335">
    <property type="entry name" value="Restrct_endonuc-II-like"/>
</dbReference>
<protein>
    <recommendedName>
        <fullName evidence="1">Restriction endonuclease type IV Mrr domain-containing protein</fullName>
    </recommendedName>
</protein>
<dbReference type="InterPro" id="IPR007560">
    <property type="entry name" value="Restrct_endonuc_IV_Mrr"/>
</dbReference>
<sequence length="123" mass="14147">MEVFELILIGDDVEQKSLLNLGIDYFQQRGYEIEHNIALEGSSGLLYLFDLLIKKGQETHPVLIKDWKRTVGVNMIINADKASENTQLSRPIIISNKFSDHAKAYSNKRRITLLTKKDLQMKK</sequence>
<feature type="domain" description="Restriction endonuclease type IV Mrr" evidence="1">
    <location>
        <begin position="15"/>
        <end position="120"/>
    </location>
</feature>
<dbReference type="Pfam" id="PF04471">
    <property type="entry name" value="Mrr_cat"/>
    <property type="match status" value="1"/>
</dbReference>
<evidence type="ECO:0000259" key="1">
    <source>
        <dbReference type="Pfam" id="PF04471"/>
    </source>
</evidence>
<dbReference type="EMBL" id="HQ214611">
    <property type="protein sequence ID" value="ADQ54396.1"/>
    <property type="molecule type" value="Genomic_DNA"/>
</dbReference>
<dbReference type="SUPFAM" id="SSF52980">
    <property type="entry name" value="Restriction endonuclease-like"/>
    <property type="match status" value="1"/>
</dbReference>
<proteinExistence type="predicted"/>
<dbReference type="AlphaFoldDB" id="G9BAP0"/>
<gene>
    <name evidence="2" type="ORF">E37-7F_13</name>
</gene>
<accession>G9BAP0</accession>
<reference evidence="2" key="1">
    <citation type="journal article" date="2012" name="Environ. Microbiol.">
        <title>Genetic structure of three fosmid-fragments encoding 16S rRNA genes of the Miscellaneous Crenarchaeotic Group (MCG): implications for physiology and evolution of marine sedimentary archaea.</title>
        <authorList>
            <person name="Li P.Y."/>
            <person name="Xie B.B."/>
            <person name="Zhang X.Y."/>
            <person name="Qin Q.L."/>
            <person name="Dang H.Y."/>
            <person name="Wang X.M."/>
            <person name="Chen X.L."/>
            <person name="Yu J."/>
            <person name="Zhang Y.Z."/>
        </authorList>
    </citation>
    <scope>NUCLEOTIDE SEQUENCE</scope>
</reference>
<organism evidence="2">
    <name type="scientific">uncultured marine crenarchaeote E37-7F</name>
    <dbReference type="NCBI Taxonomy" id="907717"/>
    <lineage>
        <taxon>Archaea</taxon>
        <taxon>Candidatus Bathyarchaeota</taxon>
        <taxon>environmental samples</taxon>
    </lineage>
</organism>
<dbReference type="GO" id="GO:0003677">
    <property type="term" value="F:DNA binding"/>
    <property type="evidence" value="ECO:0007669"/>
    <property type="project" value="InterPro"/>
</dbReference>
<dbReference type="GO" id="GO:0004519">
    <property type="term" value="F:endonuclease activity"/>
    <property type="evidence" value="ECO:0007669"/>
    <property type="project" value="InterPro"/>
</dbReference>
<dbReference type="GO" id="GO:0009307">
    <property type="term" value="P:DNA restriction-modification system"/>
    <property type="evidence" value="ECO:0007669"/>
    <property type="project" value="InterPro"/>
</dbReference>